<comment type="caution">
    <text evidence="2">The sequence shown here is derived from an EMBL/GenBank/DDBJ whole genome shotgun (WGS) entry which is preliminary data.</text>
</comment>
<feature type="domain" description="Amidase" evidence="1">
    <location>
        <begin position="28"/>
        <end position="454"/>
    </location>
</feature>
<sequence>MSDILDKDALDQAAALERGEISTEELMIETLARIDAVNGEVNAIVSLRDRDAILEEARAADKAPRKGWMHGLPLAVKDLANVAGLPTSMGSPIFAGQIAEKDDIVVARMREAGAIIIGKTNTPEFGLGSHTFNPVHGATHNPYDLGRSAGGSSGGAAAALACRMLPVADGSDMMGSLRNPAAWNNVYGFRPSWGRVPSEPHGDSFLHQLATNGPMARSPRDVAALLDVQSGRDPRQPHCYDADPCLPEIGQETKGLRLGWLGDWGGAFPMEEGILELCETALAQFPEIGMTVDPVAPAFEAAKIWDSWTTLRSWAVAGASGALYEQEKTRDMLKPEAIWEIERGLSYSAMEVHRASLIRSQWFRRAAELFESYDALILPTAQVWPFPVDWRAPQEVAGQKMDTYHRWMEVVVPVGLLGLPCLAIPAGFGASGPAKGLPMGLQVFGPRGSDARLLALGQAWHEKTRFTDIKPELLGNT</sequence>
<evidence type="ECO:0000313" key="3">
    <source>
        <dbReference type="Proteomes" id="UP001227162"/>
    </source>
</evidence>
<dbReference type="GO" id="GO:0003824">
    <property type="term" value="F:catalytic activity"/>
    <property type="evidence" value="ECO:0007669"/>
    <property type="project" value="InterPro"/>
</dbReference>
<evidence type="ECO:0000313" key="2">
    <source>
        <dbReference type="EMBL" id="MDQ2092554.1"/>
    </source>
</evidence>
<dbReference type="EMBL" id="JANFFA010000001">
    <property type="protein sequence ID" value="MDQ2092554.1"/>
    <property type="molecule type" value="Genomic_DNA"/>
</dbReference>
<dbReference type="Gene3D" id="3.90.1300.10">
    <property type="entry name" value="Amidase signature (AS) domain"/>
    <property type="match status" value="1"/>
</dbReference>
<dbReference type="Proteomes" id="UP001227162">
    <property type="component" value="Unassembled WGS sequence"/>
</dbReference>
<dbReference type="PANTHER" id="PTHR11895">
    <property type="entry name" value="TRANSAMIDASE"/>
    <property type="match status" value="1"/>
</dbReference>
<name>A0AAJ1X3Y3_9RHOB</name>
<protein>
    <submittedName>
        <fullName evidence="2">Amidase</fullName>
    </submittedName>
</protein>
<dbReference type="NCBIfam" id="NF005686">
    <property type="entry name" value="PRK07486.1"/>
    <property type="match status" value="1"/>
</dbReference>
<dbReference type="InterPro" id="IPR036928">
    <property type="entry name" value="AS_sf"/>
</dbReference>
<gene>
    <name evidence="2" type="ORF">NOI20_00345</name>
</gene>
<dbReference type="InterPro" id="IPR000120">
    <property type="entry name" value="Amidase"/>
</dbReference>
<reference evidence="2" key="1">
    <citation type="submission" date="2022-07" db="EMBL/GenBank/DDBJ databases">
        <authorList>
            <person name="Otstavnykh N."/>
            <person name="Isaeva M."/>
            <person name="Bystritskaya E."/>
        </authorList>
    </citation>
    <scope>NUCLEOTIDE SEQUENCE</scope>
    <source>
        <strain evidence="2">10Alg 79</strain>
    </source>
</reference>
<organism evidence="2 3">
    <name type="scientific">Rhodalgimonas zhirmunskyi</name>
    <dbReference type="NCBI Taxonomy" id="2964767"/>
    <lineage>
        <taxon>Bacteria</taxon>
        <taxon>Pseudomonadati</taxon>
        <taxon>Pseudomonadota</taxon>
        <taxon>Alphaproteobacteria</taxon>
        <taxon>Rhodobacterales</taxon>
        <taxon>Roseobacteraceae</taxon>
        <taxon>Rhodalgimonas</taxon>
    </lineage>
</organism>
<dbReference type="PANTHER" id="PTHR11895:SF76">
    <property type="entry name" value="INDOLEACETAMIDE HYDROLASE"/>
    <property type="match status" value="1"/>
</dbReference>
<dbReference type="Pfam" id="PF01425">
    <property type="entry name" value="Amidase"/>
    <property type="match status" value="1"/>
</dbReference>
<dbReference type="RefSeq" id="WP_317624179.1">
    <property type="nucleotide sequence ID" value="NZ_JANFFA010000001.1"/>
</dbReference>
<keyword evidence="3" id="KW-1185">Reference proteome</keyword>
<reference evidence="2" key="2">
    <citation type="submission" date="2023-04" db="EMBL/GenBank/DDBJ databases">
        <title>'Rhodoalgimonas zhirmunskyi' gen. nov., isolated from a red alga.</title>
        <authorList>
            <person name="Nedashkovskaya O.I."/>
            <person name="Otstavnykh N.Y."/>
            <person name="Bystritskaya E.P."/>
            <person name="Balabanova L.A."/>
            <person name="Isaeva M.P."/>
        </authorList>
    </citation>
    <scope>NUCLEOTIDE SEQUENCE</scope>
    <source>
        <strain evidence="2">10Alg 79</strain>
    </source>
</reference>
<evidence type="ECO:0000259" key="1">
    <source>
        <dbReference type="Pfam" id="PF01425"/>
    </source>
</evidence>
<accession>A0AAJ1X3Y3</accession>
<dbReference type="AlphaFoldDB" id="A0AAJ1X3Y3"/>
<dbReference type="InterPro" id="IPR023631">
    <property type="entry name" value="Amidase_dom"/>
</dbReference>
<dbReference type="SUPFAM" id="SSF75304">
    <property type="entry name" value="Amidase signature (AS) enzymes"/>
    <property type="match status" value="1"/>
</dbReference>
<proteinExistence type="predicted"/>